<evidence type="ECO:0000256" key="1">
    <source>
        <dbReference type="ARBA" id="ARBA00023125"/>
    </source>
</evidence>
<dbReference type="InterPro" id="IPR010982">
    <property type="entry name" value="Lambda_DNA-bd_dom_sf"/>
</dbReference>
<dbReference type="Proteomes" id="UP000095439">
    <property type="component" value="Unassembled WGS sequence"/>
</dbReference>
<evidence type="ECO:0000313" key="4">
    <source>
        <dbReference type="Proteomes" id="UP000095439"/>
    </source>
</evidence>
<feature type="domain" description="HTH cro/C1-type" evidence="2">
    <location>
        <begin position="5"/>
        <end position="59"/>
    </location>
</feature>
<accession>A0A174AX07</accession>
<keyword evidence="1" id="KW-0238">DNA-binding</keyword>
<name>A0A174AX07_9FIRM</name>
<dbReference type="SUPFAM" id="SSF47413">
    <property type="entry name" value="lambda repressor-like DNA-binding domains"/>
    <property type="match status" value="1"/>
</dbReference>
<dbReference type="RefSeq" id="WP_004841326.1">
    <property type="nucleotide sequence ID" value="NZ_CABIWY010000007.1"/>
</dbReference>
<dbReference type="EMBL" id="CYYY01000007">
    <property type="protein sequence ID" value="CUN92090.1"/>
    <property type="molecule type" value="Genomic_DNA"/>
</dbReference>
<evidence type="ECO:0000259" key="2">
    <source>
        <dbReference type="PROSITE" id="PS50943"/>
    </source>
</evidence>
<protein>
    <submittedName>
        <fullName evidence="3">HTH-type transcriptional regulator immR</fullName>
    </submittedName>
</protein>
<dbReference type="Gene3D" id="1.10.260.40">
    <property type="entry name" value="lambda repressor-like DNA-binding domains"/>
    <property type="match status" value="1"/>
</dbReference>
<dbReference type="GO" id="GO:0003677">
    <property type="term" value="F:DNA binding"/>
    <property type="evidence" value="ECO:0007669"/>
    <property type="project" value="UniProtKB-KW"/>
</dbReference>
<proteinExistence type="predicted"/>
<reference evidence="3 4" key="1">
    <citation type="submission" date="2015-09" db="EMBL/GenBank/DDBJ databases">
        <authorList>
            <consortium name="Pathogen Informatics"/>
        </authorList>
    </citation>
    <scope>NUCLEOTIDE SEQUENCE [LARGE SCALE GENOMIC DNA]</scope>
    <source>
        <strain evidence="3 4">2789STDY5608866</strain>
    </source>
</reference>
<dbReference type="PANTHER" id="PTHR46558">
    <property type="entry name" value="TRACRIPTIONAL REGULATORY PROTEIN-RELATED-RELATED"/>
    <property type="match status" value="1"/>
</dbReference>
<dbReference type="SMART" id="SM00530">
    <property type="entry name" value="HTH_XRE"/>
    <property type="match status" value="1"/>
</dbReference>
<dbReference type="Pfam" id="PF01381">
    <property type="entry name" value="HTH_3"/>
    <property type="match status" value="1"/>
</dbReference>
<dbReference type="PANTHER" id="PTHR46558:SF11">
    <property type="entry name" value="HTH-TYPE TRANSCRIPTIONAL REGULATOR XRE"/>
    <property type="match status" value="1"/>
</dbReference>
<organism evidence="3 4">
    <name type="scientific">Dorea longicatena</name>
    <dbReference type="NCBI Taxonomy" id="88431"/>
    <lineage>
        <taxon>Bacteria</taxon>
        <taxon>Bacillati</taxon>
        <taxon>Bacillota</taxon>
        <taxon>Clostridia</taxon>
        <taxon>Lachnospirales</taxon>
        <taxon>Lachnospiraceae</taxon>
        <taxon>Dorea</taxon>
    </lineage>
</organism>
<evidence type="ECO:0000313" key="3">
    <source>
        <dbReference type="EMBL" id="CUN92090.1"/>
    </source>
</evidence>
<dbReference type="CDD" id="cd00093">
    <property type="entry name" value="HTH_XRE"/>
    <property type="match status" value="1"/>
</dbReference>
<dbReference type="InterPro" id="IPR001387">
    <property type="entry name" value="Cro/C1-type_HTH"/>
</dbReference>
<dbReference type="PROSITE" id="PS50943">
    <property type="entry name" value="HTH_CROC1"/>
    <property type="match status" value="1"/>
</dbReference>
<dbReference type="GeneID" id="57434222"/>
<gene>
    <name evidence="3" type="primary">immR_4</name>
    <name evidence="3" type="ORF">ERS852423_01799</name>
</gene>
<dbReference type="AlphaFoldDB" id="A0A174AX07"/>
<sequence length="77" mass="9174">MYKRIRDLREDRDLTQKNMGEILNCSQRIYSNYECGDVDIPTQILIKLAEFHNTSVDYLLDLTDDKRPYSRKRNSST</sequence>